<dbReference type="InterPro" id="IPR006860">
    <property type="entry name" value="FecR"/>
</dbReference>
<keyword evidence="1" id="KW-0472">Membrane</keyword>
<evidence type="ECO:0000259" key="4">
    <source>
        <dbReference type="Pfam" id="PF16344"/>
    </source>
</evidence>
<feature type="domain" description="FecR protein" evidence="2">
    <location>
        <begin position="183"/>
        <end position="276"/>
    </location>
</feature>
<keyword evidence="1" id="KW-1133">Transmembrane helix</keyword>
<sequence>MDTWNEIDEWIARYLQGELPEQDKSSLIRWLEASPEHEKYFREILRTKVHVDAVGKRSRLERMQEDVWKRITPILERRRRLWYAWGSSVAAVVMVLVGAFFVWRGQREIKGESNVFASVLQVESGSAKAILVTSSGKRIELKEGETRQVADISGVGVIQDSTGGVRFEDKGMPGEGIRENNTIVVPRKGEYFVELSDGTKVWINSDSRLEFPNRFYGDSREVSLQGEAYFEVASNPDKPFYVHLGEVKVRVLGTAFNVMAYENDGLTEVALLHGKVSFDVGKEAYALEPGEVASLNKENGKTTIREGDVRMIIDWKTGKFNFEDMPLEVLTVKLSRWYGVSFVFVDEEAKKFRFSGAVTKYRSLDYVLNMISKTTNVKFEEEEGKVVIRAKR</sequence>
<evidence type="ECO:0000259" key="3">
    <source>
        <dbReference type="Pfam" id="PF16220"/>
    </source>
</evidence>
<dbReference type="Gene3D" id="2.60.120.1440">
    <property type="match status" value="1"/>
</dbReference>
<protein>
    <submittedName>
        <fullName evidence="5">FecR domain-containing protein</fullName>
    </submittedName>
</protein>
<dbReference type="InterPro" id="IPR032623">
    <property type="entry name" value="FecR_N"/>
</dbReference>
<evidence type="ECO:0000259" key="2">
    <source>
        <dbReference type="Pfam" id="PF04773"/>
    </source>
</evidence>
<feature type="domain" description="FecR N-terminal" evidence="3">
    <location>
        <begin position="9"/>
        <end position="46"/>
    </location>
</feature>
<evidence type="ECO:0000313" key="6">
    <source>
        <dbReference type="Proteomes" id="UP000646484"/>
    </source>
</evidence>
<dbReference type="Pfam" id="PF16344">
    <property type="entry name" value="FecR_C"/>
    <property type="match status" value="1"/>
</dbReference>
<keyword evidence="6" id="KW-1185">Reference proteome</keyword>
<evidence type="ECO:0000256" key="1">
    <source>
        <dbReference type="SAM" id="Phobius"/>
    </source>
</evidence>
<keyword evidence="1" id="KW-0812">Transmembrane</keyword>
<dbReference type="PANTHER" id="PTHR30273:SF2">
    <property type="entry name" value="PROTEIN FECR"/>
    <property type="match status" value="1"/>
</dbReference>
<gene>
    <name evidence="5" type="ORF">H8S64_09320</name>
</gene>
<dbReference type="InterPro" id="IPR012373">
    <property type="entry name" value="Ferrdict_sens_TM"/>
</dbReference>
<feature type="transmembrane region" description="Helical" evidence="1">
    <location>
        <begin position="81"/>
        <end position="103"/>
    </location>
</feature>
<dbReference type="RefSeq" id="WP_186975861.1">
    <property type="nucleotide sequence ID" value="NZ_JACOOH010000004.1"/>
</dbReference>
<name>A0ABR7D0L7_9BACT</name>
<reference evidence="5 6" key="1">
    <citation type="submission" date="2020-08" db="EMBL/GenBank/DDBJ databases">
        <title>Genome public.</title>
        <authorList>
            <person name="Liu C."/>
            <person name="Sun Q."/>
        </authorList>
    </citation>
    <scope>NUCLEOTIDE SEQUENCE [LARGE SCALE GENOMIC DNA]</scope>
    <source>
        <strain evidence="5 6">NSJ-56</strain>
    </source>
</reference>
<dbReference type="EMBL" id="JACOOH010000004">
    <property type="protein sequence ID" value="MBC5621297.1"/>
    <property type="molecule type" value="Genomic_DNA"/>
</dbReference>
<dbReference type="Pfam" id="PF16220">
    <property type="entry name" value="DUF4880"/>
    <property type="match status" value="1"/>
</dbReference>
<proteinExistence type="predicted"/>
<dbReference type="Gene3D" id="3.55.50.30">
    <property type="match status" value="1"/>
</dbReference>
<dbReference type="Proteomes" id="UP000646484">
    <property type="component" value="Unassembled WGS sequence"/>
</dbReference>
<dbReference type="PANTHER" id="PTHR30273">
    <property type="entry name" value="PERIPLASMIC SIGNAL SENSOR AND SIGMA FACTOR ACTIVATOR FECR-RELATED"/>
    <property type="match status" value="1"/>
</dbReference>
<dbReference type="InterPro" id="IPR032508">
    <property type="entry name" value="FecR_C"/>
</dbReference>
<comment type="caution">
    <text evidence="5">The sequence shown here is derived from an EMBL/GenBank/DDBJ whole genome shotgun (WGS) entry which is preliminary data.</text>
</comment>
<feature type="domain" description="Protein FecR C-terminal" evidence="4">
    <location>
        <begin position="319"/>
        <end position="388"/>
    </location>
</feature>
<evidence type="ECO:0000313" key="5">
    <source>
        <dbReference type="EMBL" id="MBC5621297.1"/>
    </source>
</evidence>
<organism evidence="5 6">
    <name type="scientific">Butyricimonas hominis</name>
    <dbReference type="NCBI Taxonomy" id="2763032"/>
    <lineage>
        <taxon>Bacteria</taxon>
        <taxon>Pseudomonadati</taxon>
        <taxon>Bacteroidota</taxon>
        <taxon>Bacteroidia</taxon>
        <taxon>Bacteroidales</taxon>
        <taxon>Odoribacteraceae</taxon>
        <taxon>Butyricimonas</taxon>
    </lineage>
</organism>
<dbReference type="Pfam" id="PF04773">
    <property type="entry name" value="FecR"/>
    <property type="match status" value="1"/>
</dbReference>
<accession>A0ABR7D0L7</accession>